<accession>A0A8J6HIH8</accession>
<dbReference type="Proteomes" id="UP000719412">
    <property type="component" value="Unassembled WGS sequence"/>
</dbReference>
<dbReference type="InterPro" id="IPR012337">
    <property type="entry name" value="RNaseH-like_sf"/>
</dbReference>
<name>A0A8J6HIH8_TENMO</name>
<reference evidence="2" key="2">
    <citation type="submission" date="2021-08" db="EMBL/GenBank/DDBJ databases">
        <authorList>
            <person name="Eriksson T."/>
        </authorList>
    </citation>
    <scope>NUCLEOTIDE SEQUENCE</scope>
    <source>
        <strain evidence="2">Stoneville</strain>
        <tissue evidence="2">Whole head</tissue>
    </source>
</reference>
<dbReference type="SUPFAM" id="SSF53098">
    <property type="entry name" value="Ribonuclease H-like"/>
    <property type="match status" value="1"/>
</dbReference>
<dbReference type="PANTHER" id="PTHR47331">
    <property type="entry name" value="PHD-TYPE DOMAIN-CONTAINING PROTEIN"/>
    <property type="match status" value="1"/>
</dbReference>
<dbReference type="AlphaFoldDB" id="A0A8J6HIH8"/>
<dbReference type="InterPro" id="IPR008042">
    <property type="entry name" value="Retrotrans_Pao"/>
</dbReference>
<reference evidence="2" key="1">
    <citation type="journal article" date="2020" name="J Insects Food Feed">
        <title>The yellow mealworm (Tenebrio molitor) genome: a resource for the emerging insects as food and feed industry.</title>
        <authorList>
            <person name="Eriksson T."/>
            <person name="Andere A."/>
            <person name="Kelstrup H."/>
            <person name="Emery V."/>
            <person name="Picard C."/>
        </authorList>
    </citation>
    <scope>NUCLEOTIDE SEQUENCE</scope>
    <source>
        <strain evidence="2">Stoneville</strain>
        <tissue evidence="2">Whole head</tissue>
    </source>
</reference>
<dbReference type="PANTHER" id="PTHR47331:SF1">
    <property type="entry name" value="GAG-LIKE PROTEIN"/>
    <property type="match status" value="1"/>
</dbReference>
<keyword evidence="3" id="KW-1185">Reference proteome</keyword>
<organism evidence="2 3">
    <name type="scientific">Tenebrio molitor</name>
    <name type="common">Yellow mealworm beetle</name>
    <dbReference type="NCBI Taxonomy" id="7067"/>
    <lineage>
        <taxon>Eukaryota</taxon>
        <taxon>Metazoa</taxon>
        <taxon>Ecdysozoa</taxon>
        <taxon>Arthropoda</taxon>
        <taxon>Hexapoda</taxon>
        <taxon>Insecta</taxon>
        <taxon>Pterygota</taxon>
        <taxon>Neoptera</taxon>
        <taxon>Endopterygota</taxon>
        <taxon>Coleoptera</taxon>
        <taxon>Polyphaga</taxon>
        <taxon>Cucujiformia</taxon>
        <taxon>Tenebrionidae</taxon>
        <taxon>Tenebrio</taxon>
    </lineage>
</organism>
<evidence type="ECO:0000313" key="3">
    <source>
        <dbReference type="Proteomes" id="UP000719412"/>
    </source>
</evidence>
<dbReference type="InterPro" id="IPR036397">
    <property type="entry name" value="RNaseH_sf"/>
</dbReference>
<dbReference type="InterPro" id="IPR043502">
    <property type="entry name" value="DNA/RNA_pol_sf"/>
</dbReference>
<evidence type="ECO:0000259" key="1">
    <source>
        <dbReference type="PROSITE" id="PS50994"/>
    </source>
</evidence>
<comment type="caution">
    <text evidence="2">The sequence shown here is derived from an EMBL/GenBank/DDBJ whole genome shotgun (WGS) entry which is preliminary data.</text>
</comment>
<evidence type="ECO:0000313" key="2">
    <source>
        <dbReference type="EMBL" id="KAH0814218.1"/>
    </source>
</evidence>
<dbReference type="InterPro" id="IPR040676">
    <property type="entry name" value="DUF5641"/>
</dbReference>
<dbReference type="CDD" id="cd01644">
    <property type="entry name" value="RT_pepA17"/>
    <property type="match status" value="1"/>
</dbReference>
<dbReference type="Gene3D" id="3.30.420.10">
    <property type="entry name" value="Ribonuclease H-like superfamily/Ribonuclease H"/>
    <property type="match status" value="1"/>
</dbReference>
<sequence length="1190" mass="135443">MSAINIPKELQLADPKFLETAPVDLLIGADLFWNLLCQDRKEITLKNHNKLMLQNTHLGFIAGGSLNMNNNNSSSTCSLSLTSVTDILENQVQKFFELEQCSNPSEQKCFSNEEIMCEQHFIQNTCRQTNGKFLVKLPLKNDPPILKSNRDSAVKFFNNLERNLNKRPTLKSDYVQFMRDYISLGHMEEVPGCELNKPNCTYLPHHAVLKDSTSTKLRVVFNASFRSADALSLNDNLMAGPTIQPELFAILLRFRTLKYVVNGDIAKMYRMIEIHPDHSDYQRIVWRENTEDPLKTYRLTTLTYGTKPASFLATRCLKELALQNVNQYPEAAKAIQQDFYVDDLLTGGDSLENLITLRDQIIQILAHGGFLLRKWAANHPALIPDSHEPNLNVSFDKDAYTKTLGLFWNPNHDSLRYQVKQCDIPKRLTKREVLSKTAQVFDPLGLVAPVVVKAKIILQQCWSLKIGWDDLLPETIYCAWVKILQELAHLNEIEIPRNIIKSSPVQVQLHGFGDASQIAYGAAVYLRTTDHSGNHQVHLICAKSRVAPLRAVTLPRLELCAALTLSRLFNTVLRTINVKIDQQFLWTDSTVVLAWINATSSNLQTFVGNRVSEIQTLTDAKDWYHVKSESNPADVLSRGALPGQLKTNELWWNGPDWLSENNDTWPVSNVNLSDIEIPERRTVTLTNIHSRERQLPLLTKFSNYKKTERVMSWVLRFINNCRKPNQRQISSSLTCEELKDSMKAIMRLIQEVAFNDELACLKQNKPINKKSRLLCLNIFLDKNDNLIRAGGRLQNSSLTYDVKHPIVLPNDHHLIKALVKHVHIEQLHAGVQGTLAALISPRSVVRKILHQCLQCFKVKPSVMYPIMGNLPKSRVEPTRPFSISGVDYAGPIYIKECRGRSKRTVKAYICVFVCFSTKAVHLELVGDLTTQTFLNALKRFISRRGHVYHLYSDNATNFVGANRELLELRTFLKSASFSQITENLANKGISWHFIPPRSPHMGGIWEINVKSIKGHLKRTIGEVVLSYEELYTLLTRIEAVLNSRPLCPLSNDPNDLNPITPGHFLIGEPLTSISERDLTTTRINRLTQWQRVEQMRQHFWHRWQREYLVQNINRSKQLRGSGSRPSTPALEVGSMVILVEDNTPPLQWKLGRIVELHPGSDGVVRVVSVKTVNGIFKRATRKVCVLPANE</sequence>
<proteinExistence type="predicted"/>
<dbReference type="GO" id="GO:0042575">
    <property type="term" value="C:DNA polymerase complex"/>
    <property type="evidence" value="ECO:0007669"/>
    <property type="project" value="UniProtKB-ARBA"/>
</dbReference>
<gene>
    <name evidence="2" type="ORF">GEV33_008573</name>
</gene>
<feature type="domain" description="Integrase catalytic" evidence="1">
    <location>
        <begin position="876"/>
        <end position="1069"/>
    </location>
</feature>
<protein>
    <recommendedName>
        <fullName evidence="1">Integrase catalytic domain-containing protein</fullName>
    </recommendedName>
</protein>
<dbReference type="Pfam" id="PF18701">
    <property type="entry name" value="DUF5641"/>
    <property type="match status" value="1"/>
</dbReference>
<dbReference type="InterPro" id="IPR001584">
    <property type="entry name" value="Integrase_cat-core"/>
</dbReference>
<dbReference type="PROSITE" id="PS50994">
    <property type="entry name" value="INTEGRASE"/>
    <property type="match status" value="1"/>
</dbReference>
<dbReference type="GO" id="GO:0071897">
    <property type="term" value="P:DNA biosynthetic process"/>
    <property type="evidence" value="ECO:0007669"/>
    <property type="project" value="UniProtKB-ARBA"/>
</dbReference>
<dbReference type="GO" id="GO:0015074">
    <property type="term" value="P:DNA integration"/>
    <property type="evidence" value="ECO:0007669"/>
    <property type="project" value="InterPro"/>
</dbReference>
<dbReference type="Pfam" id="PF05380">
    <property type="entry name" value="Peptidase_A17"/>
    <property type="match status" value="1"/>
</dbReference>
<dbReference type="EMBL" id="JABDTM020024515">
    <property type="protein sequence ID" value="KAH0814218.1"/>
    <property type="molecule type" value="Genomic_DNA"/>
</dbReference>
<dbReference type="SUPFAM" id="SSF56672">
    <property type="entry name" value="DNA/RNA polymerases"/>
    <property type="match status" value="1"/>
</dbReference>
<dbReference type="GO" id="GO:0003676">
    <property type="term" value="F:nucleic acid binding"/>
    <property type="evidence" value="ECO:0007669"/>
    <property type="project" value="InterPro"/>
</dbReference>